<dbReference type="Proteomes" id="UP000002624">
    <property type="component" value="Unassembled WGS sequence"/>
</dbReference>
<dbReference type="SUPFAM" id="SSF52096">
    <property type="entry name" value="ClpP/crotonase"/>
    <property type="match status" value="1"/>
</dbReference>
<dbReference type="AlphaFoldDB" id="C6HKM9"/>
<dbReference type="InterPro" id="IPR029045">
    <property type="entry name" value="ClpP/crotonase-like_dom_sf"/>
</dbReference>
<dbReference type="EMBL" id="GG692430">
    <property type="protein sequence ID" value="EER38816.1"/>
    <property type="molecule type" value="Genomic_DNA"/>
</dbReference>
<proteinExistence type="predicted"/>
<dbReference type="STRING" id="544712.C6HKM9"/>
<dbReference type="HOGENOM" id="CLU_1767699_0_0_1"/>
<organism evidence="1 2">
    <name type="scientific">Ajellomyces capsulatus (strain H143)</name>
    <name type="common">Darling's disease fungus</name>
    <name type="synonym">Histoplasma capsulatum</name>
    <dbReference type="NCBI Taxonomy" id="544712"/>
    <lineage>
        <taxon>Eukaryota</taxon>
        <taxon>Fungi</taxon>
        <taxon>Dikarya</taxon>
        <taxon>Ascomycota</taxon>
        <taxon>Pezizomycotina</taxon>
        <taxon>Eurotiomycetes</taxon>
        <taxon>Eurotiomycetidae</taxon>
        <taxon>Onygenales</taxon>
        <taxon>Ajellomycetaceae</taxon>
        <taxon>Histoplasma</taxon>
    </lineage>
</organism>
<dbReference type="OrthoDB" id="2139957at2759"/>
<evidence type="ECO:0000313" key="1">
    <source>
        <dbReference type="EMBL" id="EER38816.1"/>
    </source>
</evidence>
<gene>
    <name evidence="1" type="ORF">HCDG_06760</name>
</gene>
<reference evidence="2" key="1">
    <citation type="submission" date="2009-05" db="EMBL/GenBank/DDBJ databases">
        <title>The genome sequence of Ajellomyces capsulatus strain H143.</title>
        <authorList>
            <person name="Champion M."/>
            <person name="Cuomo C.A."/>
            <person name="Ma L.-J."/>
            <person name="Henn M.R."/>
            <person name="Sil A."/>
            <person name="Goldman B."/>
            <person name="Young S.K."/>
            <person name="Kodira C.D."/>
            <person name="Zeng Q."/>
            <person name="Koehrsen M."/>
            <person name="Alvarado L."/>
            <person name="Berlin A.M."/>
            <person name="Borenstein D."/>
            <person name="Chen Z."/>
            <person name="Engels R."/>
            <person name="Freedman E."/>
            <person name="Gellesch M."/>
            <person name="Goldberg J."/>
            <person name="Griggs A."/>
            <person name="Gujja S."/>
            <person name="Heiman D.I."/>
            <person name="Hepburn T.A."/>
            <person name="Howarth C."/>
            <person name="Jen D."/>
            <person name="Larson L."/>
            <person name="Lewis B."/>
            <person name="Mehta T."/>
            <person name="Park D."/>
            <person name="Pearson M."/>
            <person name="Roberts A."/>
            <person name="Saif S."/>
            <person name="Shea T.D."/>
            <person name="Shenoy N."/>
            <person name="Sisk P."/>
            <person name="Stolte C."/>
            <person name="Sykes S."/>
            <person name="Walk T."/>
            <person name="White J."/>
            <person name="Yandava C."/>
            <person name="Klein B."/>
            <person name="McEwen J.G."/>
            <person name="Puccia R."/>
            <person name="Goldman G.H."/>
            <person name="Felipe M.S."/>
            <person name="Nino-Vega G."/>
            <person name="San-Blas G."/>
            <person name="Taylor J.W."/>
            <person name="Mendoza L."/>
            <person name="Galagan J.E."/>
            <person name="Nusbaum C."/>
            <person name="Birren B.W."/>
        </authorList>
    </citation>
    <scope>NUCLEOTIDE SEQUENCE [LARGE SCALE GENOMIC DNA]</scope>
    <source>
        <strain evidence="2">H143</strain>
    </source>
</reference>
<accession>C6HKM9</accession>
<evidence type="ECO:0000313" key="2">
    <source>
        <dbReference type="Proteomes" id="UP000002624"/>
    </source>
</evidence>
<protein>
    <submittedName>
        <fullName evidence="1">Uncharacterized protein</fullName>
    </submittedName>
</protein>
<sequence length="135" mass="15024">MTLPKFTNPPPPTQHCLLIFPTPETPLVTLNRPESLNCVNSHGHAELHAVWEWMDAEPLLRVGIITGKGKRLVLGLTSKVVDVDSGKTMAAKAISQPQNGFHAQQKDRLEREIFALSQSSHVSESFTFCYSFLRS</sequence>
<dbReference type="VEuPathDB" id="FungiDB:HCDG_06760"/>
<dbReference type="Gene3D" id="3.30.300.220">
    <property type="match status" value="1"/>
</dbReference>
<name>C6HKM9_AJECH</name>